<dbReference type="Proteomes" id="UP000076727">
    <property type="component" value="Unassembled WGS sequence"/>
</dbReference>
<reference evidence="1 2" key="1">
    <citation type="journal article" date="2016" name="Mol. Biol. Evol.">
        <title>Comparative Genomics of Early-Diverging Mushroom-Forming Fungi Provides Insights into the Origins of Lignocellulose Decay Capabilities.</title>
        <authorList>
            <person name="Nagy L.G."/>
            <person name="Riley R."/>
            <person name="Tritt A."/>
            <person name="Adam C."/>
            <person name="Daum C."/>
            <person name="Floudas D."/>
            <person name="Sun H."/>
            <person name="Yadav J.S."/>
            <person name="Pangilinan J."/>
            <person name="Larsson K.H."/>
            <person name="Matsuura K."/>
            <person name="Barry K."/>
            <person name="Labutti K."/>
            <person name="Kuo R."/>
            <person name="Ohm R.A."/>
            <person name="Bhattacharya S.S."/>
            <person name="Shirouzu T."/>
            <person name="Yoshinaga Y."/>
            <person name="Martin F.M."/>
            <person name="Grigoriev I.V."/>
            <person name="Hibbett D.S."/>
        </authorList>
    </citation>
    <scope>NUCLEOTIDE SEQUENCE [LARGE SCALE GENOMIC DNA]</scope>
    <source>
        <strain evidence="1 2">L-15889</strain>
    </source>
</reference>
<proteinExistence type="predicted"/>
<sequence>MEALGFGTIHLDTGAPLMRALAFGDAEADEMCDGPAVCSDSGGGFTDSSVPVPLMKTMSVGAVKPGVVHSVTLLRH</sequence>
<name>A0A165Q7J6_9APHY</name>
<keyword evidence="2" id="KW-1185">Reference proteome</keyword>
<gene>
    <name evidence="1" type="ORF">DAEQUDRAFT_276561</name>
</gene>
<dbReference type="EMBL" id="KV429060">
    <property type="protein sequence ID" value="KZT69114.1"/>
    <property type="molecule type" value="Genomic_DNA"/>
</dbReference>
<dbReference type="AlphaFoldDB" id="A0A165Q7J6"/>
<evidence type="ECO:0000313" key="1">
    <source>
        <dbReference type="EMBL" id="KZT69114.1"/>
    </source>
</evidence>
<organism evidence="1 2">
    <name type="scientific">Daedalea quercina L-15889</name>
    <dbReference type="NCBI Taxonomy" id="1314783"/>
    <lineage>
        <taxon>Eukaryota</taxon>
        <taxon>Fungi</taxon>
        <taxon>Dikarya</taxon>
        <taxon>Basidiomycota</taxon>
        <taxon>Agaricomycotina</taxon>
        <taxon>Agaricomycetes</taxon>
        <taxon>Polyporales</taxon>
        <taxon>Fomitopsis</taxon>
    </lineage>
</organism>
<protein>
    <submittedName>
        <fullName evidence="1">Uncharacterized protein</fullName>
    </submittedName>
</protein>
<accession>A0A165Q7J6</accession>
<evidence type="ECO:0000313" key="2">
    <source>
        <dbReference type="Proteomes" id="UP000076727"/>
    </source>
</evidence>